<dbReference type="Pfam" id="PF00400">
    <property type="entry name" value="WD40"/>
    <property type="match status" value="3"/>
</dbReference>
<dbReference type="OrthoDB" id="10264753at2759"/>
<feature type="compositionally biased region" description="Basic and acidic residues" evidence="8">
    <location>
        <begin position="40"/>
        <end position="63"/>
    </location>
</feature>
<dbReference type="InterPro" id="IPR044666">
    <property type="entry name" value="Cyclophilin_A-like"/>
</dbReference>
<keyword evidence="5" id="KW-0677">Repeat</keyword>
<evidence type="ECO:0000256" key="5">
    <source>
        <dbReference type="ARBA" id="ARBA00022737"/>
    </source>
</evidence>
<dbReference type="SUPFAM" id="SSF50891">
    <property type="entry name" value="Cyclophilin-like"/>
    <property type="match status" value="2"/>
</dbReference>
<comment type="similarity">
    <text evidence="2">Belongs to the cyclophilin-type PPIase family.</text>
</comment>
<dbReference type="PROSITE" id="PS50072">
    <property type="entry name" value="CSA_PPIASE_2"/>
    <property type="match status" value="1"/>
</dbReference>
<dbReference type="Gene3D" id="2.40.100.10">
    <property type="entry name" value="Cyclophilin-like"/>
    <property type="match status" value="2"/>
</dbReference>
<dbReference type="SMART" id="SM00320">
    <property type="entry name" value="WD40"/>
    <property type="match status" value="4"/>
</dbReference>
<dbReference type="Pfam" id="PF00160">
    <property type="entry name" value="Pro_isomerase"/>
    <property type="match status" value="2"/>
</dbReference>
<dbReference type="GO" id="GO:0005634">
    <property type="term" value="C:nucleus"/>
    <property type="evidence" value="ECO:0007669"/>
    <property type="project" value="UniProtKB-ARBA"/>
</dbReference>
<evidence type="ECO:0000256" key="8">
    <source>
        <dbReference type="SAM" id="MobiDB-lite"/>
    </source>
</evidence>
<comment type="catalytic activity">
    <reaction evidence="1">
        <text>[protein]-peptidylproline (omega=180) = [protein]-peptidylproline (omega=0)</text>
        <dbReference type="Rhea" id="RHEA:16237"/>
        <dbReference type="Rhea" id="RHEA-COMP:10747"/>
        <dbReference type="Rhea" id="RHEA-COMP:10748"/>
        <dbReference type="ChEBI" id="CHEBI:83833"/>
        <dbReference type="ChEBI" id="CHEBI:83834"/>
        <dbReference type="EC" id="5.2.1.8"/>
    </reaction>
</comment>
<gene>
    <name evidence="10" type="primary">PPWD1_1</name>
    <name evidence="10" type="ORF">FJT64_012436</name>
</gene>
<evidence type="ECO:0000256" key="6">
    <source>
        <dbReference type="ARBA" id="ARBA00023110"/>
    </source>
</evidence>
<organism evidence="10 11">
    <name type="scientific">Amphibalanus amphitrite</name>
    <name type="common">Striped barnacle</name>
    <name type="synonym">Balanus amphitrite</name>
    <dbReference type="NCBI Taxonomy" id="1232801"/>
    <lineage>
        <taxon>Eukaryota</taxon>
        <taxon>Metazoa</taxon>
        <taxon>Ecdysozoa</taxon>
        <taxon>Arthropoda</taxon>
        <taxon>Crustacea</taxon>
        <taxon>Multicrustacea</taxon>
        <taxon>Cirripedia</taxon>
        <taxon>Thoracica</taxon>
        <taxon>Thoracicalcarea</taxon>
        <taxon>Balanomorpha</taxon>
        <taxon>Balanoidea</taxon>
        <taxon>Balanidae</taxon>
        <taxon>Amphibalaninae</taxon>
        <taxon>Amphibalanus</taxon>
    </lineage>
</organism>
<dbReference type="EC" id="5.2.1.8" evidence="3"/>
<keyword evidence="11" id="KW-1185">Reference proteome</keyword>
<feature type="compositionally biased region" description="Basic and acidic residues" evidence="8">
    <location>
        <begin position="18"/>
        <end position="30"/>
    </location>
</feature>
<dbReference type="InterPro" id="IPR015943">
    <property type="entry name" value="WD40/YVTN_repeat-like_dom_sf"/>
</dbReference>
<sequence>MSDSDSKSNSSGGESDEEKQKCRPQQHGDGDSSAATPKKSGSEEKGQTEDSRKSEAPKRSHDEAEADAGEDDDGWIGPMPSEAAPVKKQKVLEFEEVYLENLPSTDCYEKSFMHRDVVTHLVCTKTDFIVTASSDGHVKFWRKEEVGIEFVKHFRAHLGAVQDMAASGTGALLCTISADKSVKIFDVINFDMINMMKLPYVPRCCQWVHAAGDALAALAISEADSPQIHVYDGRAGSEPLHTFAKLHTKPVVLIQYNVPFHAAVSADEAGMIEYWTGPKHDYQYPRNVRFESKLDTDLFEFARRKTVPRALSFSPDGRLFATIAADRKIRVFRFLTGKLTRVLDESIAHYTELQQAKQQVPSMEFGKRMAVERELEKSSALNLSTVLFDESGHFLMYATMLGVKLINLHTNRLVKLIGKPENVRFLQLALFQGKPKKLVQSSVTMEMEASDNPTLEATAPDPTLFCTGFKKNRFYLFSRREPAETRGVDVDRDVLNEKPTKEDMIAATESSASSKLYENAVIHTSLGDIHLKLFPNECPKTVENFCVHARNGYYNGHIFHRVIKAFMIQTGDPLGTGTGGESIWGGEFQDEFHPSLRHDRPYTLSMANAGPNTNGSQFFITLIPTVGDVCHTGDAGPNTNGSQFFITLIPTVGDVCNSPTGDAGPNTNGSQFFITLIPTPWLDNKHTVFGRCTRGMEVCQNIGLVKTNPKTDKPYDDVTIINISVK</sequence>
<dbReference type="PRINTS" id="PR00153">
    <property type="entry name" value="CSAPPISMRASE"/>
</dbReference>
<evidence type="ECO:0000313" key="10">
    <source>
        <dbReference type="EMBL" id="KAF0289312.1"/>
    </source>
</evidence>
<protein>
    <recommendedName>
        <fullName evidence="3">peptidylprolyl isomerase</fullName>
        <ecNumber evidence="3">5.2.1.8</ecNumber>
    </recommendedName>
</protein>
<dbReference type="GO" id="GO:0003755">
    <property type="term" value="F:peptidyl-prolyl cis-trans isomerase activity"/>
    <property type="evidence" value="ECO:0007669"/>
    <property type="project" value="UniProtKB-KW"/>
</dbReference>
<dbReference type="SUPFAM" id="SSF50978">
    <property type="entry name" value="WD40 repeat-like"/>
    <property type="match status" value="1"/>
</dbReference>
<dbReference type="InterPro" id="IPR036322">
    <property type="entry name" value="WD40_repeat_dom_sf"/>
</dbReference>
<dbReference type="PANTHER" id="PTHR45625:SF4">
    <property type="entry name" value="PEPTIDYLPROLYL ISOMERASE DOMAIN AND WD REPEAT-CONTAINING PROTEIN 1"/>
    <property type="match status" value="1"/>
</dbReference>
<name>A0A6A4VFM4_AMPAM</name>
<comment type="caution">
    <text evidence="10">The sequence shown here is derived from an EMBL/GenBank/DDBJ whole genome shotgun (WGS) entry which is preliminary data.</text>
</comment>
<accession>A0A6A4VFM4</accession>
<evidence type="ECO:0000256" key="2">
    <source>
        <dbReference type="ARBA" id="ARBA00007365"/>
    </source>
</evidence>
<feature type="region of interest" description="Disordered" evidence="8">
    <location>
        <begin position="1"/>
        <end position="82"/>
    </location>
</feature>
<dbReference type="InterPro" id="IPR002130">
    <property type="entry name" value="Cyclophilin-type_PPIase_dom"/>
</dbReference>
<keyword evidence="7 10" id="KW-0413">Isomerase</keyword>
<evidence type="ECO:0000259" key="9">
    <source>
        <dbReference type="PROSITE" id="PS50072"/>
    </source>
</evidence>
<evidence type="ECO:0000313" key="11">
    <source>
        <dbReference type="Proteomes" id="UP000440578"/>
    </source>
</evidence>
<dbReference type="AlphaFoldDB" id="A0A6A4VFM4"/>
<feature type="domain" description="PPIase cyclophilin-type" evidence="9">
    <location>
        <begin position="516"/>
        <end position="725"/>
    </location>
</feature>
<keyword evidence="6" id="KW-0697">Rotamase</keyword>
<dbReference type="Gene3D" id="2.130.10.10">
    <property type="entry name" value="YVTN repeat-like/Quinoprotein amine dehydrogenase"/>
    <property type="match status" value="2"/>
</dbReference>
<dbReference type="EMBL" id="VIIS01002041">
    <property type="protein sequence ID" value="KAF0289312.1"/>
    <property type="molecule type" value="Genomic_DNA"/>
</dbReference>
<dbReference type="FunFam" id="2.40.100.10:FF:000003">
    <property type="entry name" value="Peptidylprolyl isomerase domain and WD repeat-containing 1"/>
    <property type="match status" value="1"/>
</dbReference>
<dbReference type="PANTHER" id="PTHR45625">
    <property type="entry name" value="PEPTIDYL-PROLYL CIS-TRANS ISOMERASE-RELATED"/>
    <property type="match status" value="1"/>
</dbReference>
<dbReference type="EMBL" id="VIIS01002041">
    <property type="protein sequence ID" value="KAF0289313.1"/>
    <property type="molecule type" value="Genomic_DNA"/>
</dbReference>
<feature type="compositionally biased region" description="Acidic residues" evidence="8">
    <location>
        <begin position="64"/>
        <end position="74"/>
    </location>
</feature>
<dbReference type="InterPro" id="IPR029000">
    <property type="entry name" value="Cyclophilin-like_dom_sf"/>
</dbReference>
<dbReference type="FunFam" id="2.130.10.10:FF:000450">
    <property type="entry name" value="Peptidylprolyl isomerase domain and WD-repeat protein 1"/>
    <property type="match status" value="1"/>
</dbReference>
<evidence type="ECO:0000256" key="7">
    <source>
        <dbReference type="ARBA" id="ARBA00023235"/>
    </source>
</evidence>
<keyword evidence="4" id="KW-0853">WD repeat</keyword>
<proteinExistence type="inferred from homology"/>
<dbReference type="InterPro" id="IPR001680">
    <property type="entry name" value="WD40_rpt"/>
</dbReference>
<reference evidence="10 11" key="1">
    <citation type="submission" date="2019-07" db="EMBL/GenBank/DDBJ databases">
        <title>Draft genome assembly of a fouling barnacle, Amphibalanus amphitrite (Darwin, 1854): The first reference genome for Thecostraca.</title>
        <authorList>
            <person name="Kim W."/>
        </authorList>
    </citation>
    <scope>NUCLEOTIDE SEQUENCE [LARGE SCALE GENOMIC DNA]</scope>
    <source>
        <strain evidence="10">SNU_AA5</strain>
        <tissue evidence="10">Soma without cirri and trophi</tissue>
    </source>
</reference>
<dbReference type="CDD" id="cd01927">
    <property type="entry name" value="cyclophilin_WD40"/>
    <property type="match status" value="1"/>
</dbReference>
<evidence type="ECO:0000256" key="4">
    <source>
        <dbReference type="ARBA" id="ARBA00022574"/>
    </source>
</evidence>
<evidence type="ECO:0000256" key="1">
    <source>
        <dbReference type="ARBA" id="ARBA00000971"/>
    </source>
</evidence>
<evidence type="ECO:0000256" key="3">
    <source>
        <dbReference type="ARBA" id="ARBA00013194"/>
    </source>
</evidence>
<dbReference type="Proteomes" id="UP000440578">
    <property type="component" value="Unassembled WGS sequence"/>
</dbReference>